<evidence type="ECO:0000313" key="3">
    <source>
        <dbReference type="Proteomes" id="UP000268321"/>
    </source>
</evidence>
<dbReference type="OrthoDB" id="4093447at2759"/>
<sequence>MQNRTTLSIKVVKPVAIPPDAPFTPVDRTLQTPIEVPPLNSYFPTSDKNSASLDSNATYSESEDFLTDVDEAAGPNVSQTYSLTFTPQFDQFLMQIYTQIILLPTIAPFLGNVPPLGIVSKVASETMANLLAKFTSPDAATPPPVFDAQKIINKDRLQNAAFKHILLLLIRRRLLDLCSALFNPFCPSYTAQLLEPTSVLIVMSLLTSNGLSANGCGGSLYGSMGWNPLSMCSLLSGDLGAPRLLSSSLNLRKQSLSRVNSCSTSSWLHIGAISGIRPNHTQSLNPDYDGSTDSLQLMHDYVPASVIPRSTAAGAASNPHNSTLSMSFGRGPAMGTQTPPGMGRPPFALDTPTPPVNVGRDSGFHGQKLFFESERPLLTRRTHPGALTIAPDGPGFGSSQIDADFALNSPFASSSSLSEKCNHFSPQTSALGASSCTSADDGGRLRSGRLISESPVEECQTQSHRASGFSLSERKRDSLKLKRGIH</sequence>
<dbReference type="AlphaFoldDB" id="A0A4P9ZHX4"/>
<dbReference type="Proteomes" id="UP000268321">
    <property type="component" value="Unassembled WGS sequence"/>
</dbReference>
<keyword evidence="3" id="KW-1185">Reference proteome</keyword>
<reference evidence="3" key="1">
    <citation type="journal article" date="2018" name="Nat. Microbiol.">
        <title>Leveraging single-cell genomics to expand the fungal tree of life.</title>
        <authorList>
            <person name="Ahrendt S.R."/>
            <person name="Quandt C.A."/>
            <person name="Ciobanu D."/>
            <person name="Clum A."/>
            <person name="Salamov A."/>
            <person name="Andreopoulos B."/>
            <person name="Cheng J.F."/>
            <person name="Woyke T."/>
            <person name="Pelin A."/>
            <person name="Henrissat B."/>
            <person name="Reynolds N.K."/>
            <person name="Benny G.L."/>
            <person name="Smith M.E."/>
            <person name="James T.Y."/>
            <person name="Grigoriev I.V."/>
        </authorList>
    </citation>
    <scope>NUCLEOTIDE SEQUENCE [LARGE SCALE GENOMIC DNA]</scope>
    <source>
        <strain evidence="3">Baker2002</strain>
    </source>
</reference>
<evidence type="ECO:0000313" key="2">
    <source>
        <dbReference type="EMBL" id="RKP31600.1"/>
    </source>
</evidence>
<proteinExistence type="predicted"/>
<dbReference type="EMBL" id="ML004439">
    <property type="protein sequence ID" value="RKP31600.1"/>
    <property type="molecule type" value="Genomic_DNA"/>
</dbReference>
<evidence type="ECO:0000256" key="1">
    <source>
        <dbReference type="SAM" id="MobiDB-lite"/>
    </source>
</evidence>
<gene>
    <name evidence="2" type="ORF">METBISCDRAFT_26406</name>
</gene>
<feature type="region of interest" description="Disordered" evidence="1">
    <location>
        <begin position="312"/>
        <end position="358"/>
    </location>
</feature>
<accession>A0A4P9ZHX4</accession>
<protein>
    <submittedName>
        <fullName evidence="2">Uncharacterized protein</fullName>
    </submittedName>
</protein>
<organism evidence="2 3">
    <name type="scientific">Metschnikowia bicuspidata</name>
    <dbReference type="NCBI Taxonomy" id="27322"/>
    <lineage>
        <taxon>Eukaryota</taxon>
        <taxon>Fungi</taxon>
        <taxon>Dikarya</taxon>
        <taxon>Ascomycota</taxon>
        <taxon>Saccharomycotina</taxon>
        <taxon>Pichiomycetes</taxon>
        <taxon>Metschnikowiaceae</taxon>
        <taxon>Metschnikowia</taxon>
    </lineage>
</organism>
<feature type="region of interest" description="Disordered" evidence="1">
    <location>
        <begin position="454"/>
        <end position="486"/>
    </location>
</feature>
<name>A0A4P9ZHX4_9ASCO</name>